<comment type="caution">
    <text evidence="3">The sequence shown here is derived from an EMBL/GenBank/DDBJ whole genome shotgun (WGS) entry which is preliminary data.</text>
</comment>
<evidence type="ECO:0000256" key="1">
    <source>
        <dbReference type="ARBA" id="ARBA00004328"/>
    </source>
</evidence>
<dbReference type="Proteomes" id="UP000886042">
    <property type="component" value="Unassembled WGS sequence"/>
</dbReference>
<dbReference type="AlphaFoldDB" id="A0A7C3GCI0"/>
<evidence type="ECO:0000313" key="3">
    <source>
        <dbReference type="EMBL" id="HFB54375.1"/>
    </source>
</evidence>
<accession>A0A7C3GCI0</accession>
<evidence type="ECO:0000259" key="2">
    <source>
        <dbReference type="Pfam" id="PF05065"/>
    </source>
</evidence>
<comment type="subcellular location">
    <subcellularLocation>
        <location evidence="1">Virion</location>
    </subcellularLocation>
</comment>
<dbReference type="InterPro" id="IPR024455">
    <property type="entry name" value="Phage_capsid"/>
</dbReference>
<dbReference type="NCBIfam" id="TIGR01554">
    <property type="entry name" value="major_cap_HK97"/>
    <property type="match status" value="1"/>
</dbReference>
<gene>
    <name evidence="3" type="ORF">ENJ46_00505</name>
</gene>
<protein>
    <submittedName>
        <fullName evidence="3">Phage major capsid protein</fullName>
    </submittedName>
</protein>
<feature type="domain" description="Phage capsid-like C-terminal" evidence="2">
    <location>
        <begin position="113"/>
        <end position="398"/>
    </location>
</feature>
<proteinExistence type="predicted"/>
<dbReference type="InterPro" id="IPR054612">
    <property type="entry name" value="Phage_capsid-like_C"/>
</dbReference>
<dbReference type="EMBL" id="DRMN01000035">
    <property type="protein sequence ID" value="HFB54375.1"/>
    <property type="molecule type" value="Genomic_DNA"/>
</dbReference>
<organism evidence="3">
    <name type="scientific">Hellea balneolensis</name>
    <dbReference type="NCBI Taxonomy" id="287478"/>
    <lineage>
        <taxon>Bacteria</taxon>
        <taxon>Pseudomonadati</taxon>
        <taxon>Pseudomonadota</taxon>
        <taxon>Alphaproteobacteria</taxon>
        <taxon>Maricaulales</taxon>
        <taxon>Robiginitomaculaceae</taxon>
        <taxon>Hellea</taxon>
    </lineage>
</organism>
<reference evidence="3" key="1">
    <citation type="journal article" date="2020" name="mSystems">
        <title>Genome- and Community-Level Interaction Insights into Carbon Utilization and Element Cycling Functions of Hydrothermarchaeota in Hydrothermal Sediment.</title>
        <authorList>
            <person name="Zhou Z."/>
            <person name="Liu Y."/>
            <person name="Xu W."/>
            <person name="Pan J."/>
            <person name="Luo Z.H."/>
            <person name="Li M."/>
        </authorList>
    </citation>
    <scope>NUCLEOTIDE SEQUENCE [LARGE SCALE GENOMIC DNA]</scope>
    <source>
        <strain evidence="3">HyVt-489</strain>
    </source>
</reference>
<sequence>MASPSDMRTAQSDLSSTFAAFKAANDERLAEIEHKQSADCLLEQKVDRLNASLDQQSRTLSRLAVNTHQPQLGDMPVDNEAKSAWSSYIRTGDGSALASLESKGLSSGIDAEGGYVAPAETESQIDRALAESSPYRLISSIRRVGAGSFKKPVSAGGATAGWAGEIEARVETTAPQLELLEFPAGELYAMPAATQTLLDDGVADVDQWLADEVRDVFAAQETAAFTLGDGVNKPKGLLNYTSVAETAHTWGNMGYIATGTDGAFDATSPIDALIDLIYAPKPRYRANASFTMNRRTLGALRKFKDVDGNYIWQPSSTAGQPSTLLGYSVVEVEDMPDIANDSTSIAFGDFRRGYLIVDRQGVRVLRDPYSAKPYVLFYTTKRVGGGVQDFNAIKLLKFAAS</sequence>
<dbReference type="Pfam" id="PF05065">
    <property type="entry name" value="Phage_capsid"/>
    <property type="match status" value="1"/>
</dbReference>
<dbReference type="Gene3D" id="3.30.2320.10">
    <property type="entry name" value="hypothetical protein PF0899 domain"/>
    <property type="match status" value="1"/>
</dbReference>
<dbReference type="SUPFAM" id="SSF56563">
    <property type="entry name" value="Major capsid protein gp5"/>
    <property type="match status" value="1"/>
</dbReference>
<name>A0A7C3GCI0_9PROT</name>